<organism evidence="1">
    <name type="scientific">Siphoviridae sp. ct4F219</name>
    <dbReference type="NCBI Taxonomy" id="2825329"/>
    <lineage>
        <taxon>Viruses</taxon>
        <taxon>Duplodnaviria</taxon>
        <taxon>Heunggongvirae</taxon>
        <taxon>Uroviricota</taxon>
        <taxon>Caudoviricetes</taxon>
    </lineage>
</organism>
<sequence>MNKTYLGRRLAKFSPGIASKPISKVELLNENGDVVGVSGSDTGRTLTALQPDGTNAMAAAILAKVSGYKHVGYEGSKALLDPAVELGDAVTVDGLYVPIIALDMTFDPLLAPDISAPDADELDDEYPYKSPTQRQIERNMAKTRSLITKTSEEINLKVEGLDGRVSDVTQTVDGISLSVTSSSSPDGETTAKITLKVGPNNYTGYIKIDGNVNVSGQLSADALYAALGEIADLTVDRLSTSRRVAKYLAGDKSDDNFVRIHDQYIEFVSGVYADGTAQAENPHGALLYWESDPSGASIGSDGYPYVNGERIFTTTTKTDWPVMIYTYTELVKRSIAFEQDGNGTYTPVDVFGAGNADGTNKARMLKSADGLELTYATKGGNQIGFLMGNSGYTDIMGLRKSTGLNFSEWDSGRFYERIDGDDTRYAYNVEFDSQGRPIKITDSTGHETAIYW</sequence>
<reference evidence="1" key="1">
    <citation type="journal article" date="2021" name="Proc. Natl. Acad. Sci. U.S.A.">
        <title>A Catalog of Tens of Thousands of Viruses from Human Metagenomes Reveals Hidden Associations with Chronic Diseases.</title>
        <authorList>
            <person name="Tisza M.J."/>
            <person name="Buck C.B."/>
        </authorList>
    </citation>
    <scope>NUCLEOTIDE SEQUENCE</scope>
    <source>
        <strain evidence="1">Ct4F219</strain>
    </source>
</reference>
<proteinExistence type="predicted"/>
<accession>A0A8S5PY28</accession>
<dbReference type="EMBL" id="BK015532">
    <property type="protein sequence ID" value="DAE11419.1"/>
    <property type="molecule type" value="Genomic_DNA"/>
</dbReference>
<protein>
    <submittedName>
        <fullName evidence="1">Uncharacterized protein</fullName>
    </submittedName>
</protein>
<evidence type="ECO:0000313" key="1">
    <source>
        <dbReference type="EMBL" id="DAE11419.1"/>
    </source>
</evidence>
<name>A0A8S5PY28_9CAUD</name>